<dbReference type="InterPro" id="IPR018028">
    <property type="entry name" value="Catalase"/>
</dbReference>
<accession>A0A1J9QX30</accession>
<evidence type="ECO:0000313" key="15">
    <source>
        <dbReference type="EMBL" id="OJD20404.1"/>
    </source>
</evidence>
<evidence type="ECO:0000256" key="2">
    <source>
        <dbReference type="ARBA" id="ARBA00005329"/>
    </source>
</evidence>
<dbReference type="InterPro" id="IPR010582">
    <property type="entry name" value="Catalase_immune_responsive"/>
</dbReference>
<dbReference type="PIRSF" id="PIRSF038927">
    <property type="entry name" value="Catalase_clade2"/>
    <property type="match status" value="1"/>
</dbReference>
<dbReference type="Gene3D" id="1.20.1370.20">
    <property type="match status" value="1"/>
</dbReference>
<keyword evidence="5 10" id="KW-0349">Heme</keyword>
<comment type="catalytic activity">
    <reaction evidence="10">
        <text>2 H2O2 = O2 + 2 H2O</text>
        <dbReference type="Rhea" id="RHEA:20309"/>
        <dbReference type="ChEBI" id="CHEBI:15377"/>
        <dbReference type="ChEBI" id="CHEBI:15379"/>
        <dbReference type="ChEBI" id="CHEBI:16240"/>
        <dbReference type="EC" id="1.11.1.6"/>
    </reaction>
</comment>
<protein>
    <recommendedName>
        <fullName evidence="3 10">Catalase</fullName>
        <ecNumber evidence="3 10">1.11.1.6</ecNumber>
    </recommendedName>
</protein>
<dbReference type="PRINTS" id="PR00067">
    <property type="entry name" value="CATALASE"/>
</dbReference>
<comment type="cofactor">
    <cofactor evidence="1 10 12">
        <name>heme</name>
        <dbReference type="ChEBI" id="CHEBI:30413"/>
    </cofactor>
</comment>
<feature type="domain" description="Catalase core" evidence="14">
    <location>
        <begin position="60"/>
        <end position="447"/>
    </location>
</feature>
<dbReference type="InterPro" id="IPR043156">
    <property type="entry name" value="Catalase_clade2_helical"/>
</dbReference>
<evidence type="ECO:0000256" key="3">
    <source>
        <dbReference type="ARBA" id="ARBA00012314"/>
    </source>
</evidence>
<dbReference type="InterPro" id="IPR024712">
    <property type="entry name" value="Catalase_clade2"/>
</dbReference>
<dbReference type="SMART" id="SM01060">
    <property type="entry name" value="Catalase"/>
    <property type="match status" value="1"/>
</dbReference>
<dbReference type="GO" id="GO:0020037">
    <property type="term" value="F:heme binding"/>
    <property type="evidence" value="ECO:0007669"/>
    <property type="project" value="UniProtKB-UniRule"/>
</dbReference>
<evidence type="ECO:0000256" key="11">
    <source>
        <dbReference type="PIRSR" id="PIRSR038927-1"/>
    </source>
</evidence>
<dbReference type="VEuPathDB" id="FungiDB:ACJ73_08261"/>
<dbReference type="Gene3D" id="3.40.50.880">
    <property type="match status" value="1"/>
</dbReference>
<feature type="chain" id="PRO_5009656573" description="Catalase" evidence="13">
    <location>
        <begin position="17"/>
        <end position="733"/>
    </location>
</feature>
<dbReference type="OrthoDB" id="6880011at2759"/>
<dbReference type="EMBL" id="LGTZ01001891">
    <property type="protein sequence ID" value="OJD20404.1"/>
    <property type="molecule type" value="Genomic_DNA"/>
</dbReference>
<evidence type="ECO:0000256" key="9">
    <source>
        <dbReference type="ARBA" id="ARBA00023324"/>
    </source>
</evidence>
<proteinExistence type="inferred from homology"/>
<dbReference type="Gene3D" id="2.40.180.10">
    <property type="entry name" value="Catalase core domain"/>
    <property type="match status" value="1"/>
</dbReference>
<dbReference type="GO" id="GO:0005829">
    <property type="term" value="C:cytosol"/>
    <property type="evidence" value="ECO:0007669"/>
    <property type="project" value="TreeGrafter"/>
</dbReference>
<dbReference type="InterPro" id="IPR029062">
    <property type="entry name" value="Class_I_gatase-like"/>
</dbReference>
<dbReference type="GO" id="GO:0004096">
    <property type="term" value="F:catalase activity"/>
    <property type="evidence" value="ECO:0007669"/>
    <property type="project" value="UniProtKB-UniRule"/>
</dbReference>
<keyword evidence="8 10" id="KW-0408">Iron</keyword>
<feature type="active site" evidence="11">
    <location>
        <position position="106"/>
    </location>
</feature>
<dbReference type="GO" id="GO:0070301">
    <property type="term" value="P:cellular response to hydrogen peroxide"/>
    <property type="evidence" value="ECO:0007669"/>
    <property type="project" value="UniProtKB-ARBA"/>
</dbReference>
<evidence type="ECO:0000256" key="1">
    <source>
        <dbReference type="ARBA" id="ARBA00001971"/>
    </source>
</evidence>
<keyword evidence="7 10" id="KW-0560">Oxidoreductase</keyword>
<feature type="active site" evidence="11">
    <location>
        <position position="179"/>
    </location>
</feature>
<comment type="caution">
    <text evidence="15">The sequence shown here is derived from an EMBL/GenBank/DDBJ whole genome shotgun (WGS) entry which is preliminary data.</text>
</comment>
<dbReference type="EC" id="1.11.1.6" evidence="3 10"/>
<evidence type="ECO:0000256" key="5">
    <source>
        <dbReference type="ARBA" id="ARBA00022617"/>
    </source>
</evidence>
<dbReference type="PANTHER" id="PTHR42821">
    <property type="entry name" value="CATALASE"/>
    <property type="match status" value="1"/>
</dbReference>
<keyword evidence="16" id="KW-1185">Reference proteome</keyword>
<dbReference type="STRING" id="1658174.A0A1J9QX30"/>
<dbReference type="FunFam" id="1.20.1370.20:FF:000001">
    <property type="entry name" value="Catalase HPII"/>
    <property type="match status" value="1"/>
</dbReference>
<dbReference type="GO" id="GO:0046872">
    <property type="term" value="F:metal ion binding"/>
    <property type="evidence" value="ECO:0007669"/>
    <property type="project" value="UniProtKB-KW"/>
</dbReference>
<comment type="similarity">
    <text evidence="2 10">Belongs to the catalase family.</text>
</comment>
<dbReference type="SUPFAM" id="SSF56634">
    <property type="entry name" value="Heme-dependent catalase-like"/>
    <property type="match status" value="1"/>
</dbReference>
<feature type="binding site" description="axial binding residue" evidence="12">
    <location>
        <position position="393"/>
    </location>
    <ligand>
        <name>heme</name>
        <dbReference type="ChEBI" id="CHEBI:30413"/>
    </ligand>
    <ligandPart>
        <name>Fe</name>
        <dbReference type="ChEBI" id="CHEBI:18248"/>
    </ligandPart>
</feature>
<evidence type="ECO:0000256" key="13">
    <source>
        <dbReference type="SAM" id="SignalP"/>
    </source>
</evidence>
<keyword evidence="4 10" id="KW-0575">Peroxidase</keyword>
<reference evidence="15 16" key="1">
    <citation type="submission" date="2015-08" db="EMBL/GenBank/DDBJ databases">
        <title>Emmonsia species relationships and genome sequence.</title>
        <authorList>
            <person name="Cuomo C.A."/>
            <person name="Schwartz I.S."/>
            <person name="Kenyon C."/>
            <person name="De Hoog G.S."/>
            <person name="Govender N.P."/>
            <person name="Botha A."/>
            <person name="Moreno L."/>
            <person name="De Vries M."/>
            <person name="Munoz J.F."/>
            <person name="Stielow J.B."/>
        </authorList>
    </citation>
    <scope>NUCLEOTIDE SEQUENCE [LARGE SCALE GENOMIC DNA]</scope>
    <source>
        <strain evidence="15 16">EI222</strain>
    </source>
</reference>
<keyword evidence="9 10" id="KW-0376">Hydrogen peroxide</keyword>
<name>A0A1J9QX30_9EURO</name>
<evidence type="ECO:0000256" key="10">
    <source>
        <dbReference type="PIRNR" id="PIRNR038927"/>
    </source>
</evidence>
<evidence type="ECO:0000256" key="8">
    <source>
        <dbReference type="ARBA" id="ARBA00023004"/>
    </source>
</evidence>
<dbReference type="PROSITE" id="PS51257">
    <property type="entry name" value="PROKAR_LIPOPROTEIN"/>
    <property type="match status" value="1"/>
</dbReference>
<organism evidence="15 16">
    <name type="scientific">Blastomyces percursus</name>
    <dbReference type="NCBI Taxonomy" id="1658174"/>
    <lineage>
        <taxon>Eukaryota</taxon>
        <taxon>Fungi</taxon>
        <taxon>Dikarya</taxon>
        <taxon>Ascomycota</taxon>
        <taxon>Pezizomycotina</taxon>
        <taxon>Eurotiomycetes</taxon>
        <taxon>Eurotiomycetidae</taxon>
        <taxon>Onygenales</taxon>
        <taxon>Ajellomycetaceae</taxon>
        <taxon>Blastomyces</taxon>
    </lineage>
</organism>
<comment type="function">
    <text evidence="10">Occurs in almost all aerobically respiring organisms and serves to protect cells from the toxic effects of hydrogen peroxide.</text>
</comment>
<evidence type="ECO:0000259" key="14">
    <source>
        <dbReference type="SMART" id="SM01060"/>
    </source>
</evidence>
<dbReference type="PROSITE" id="PS51402">
    <property type="entry name" value="CATALASE_3"/>
    <property type="match status" value="1"/>
</dbReference>
<gene>
    <name evidence="15" type="ORF">ACJ73_08261</name>
</gene>
<dbReference type="Proteomes" id="UP000242791">
    <property type="component" value="Unassembled WGS sequence"/>
</dbReference>
<feature type="signal peptide" evidence="13">
    <location>
        <begin position="1"/>
        <end position="16"/>
    </location>
</feature>
<evidence type="ECO:0000256" key="6">
    <source>
        <dbReference type="ARBA" id="ARBA00022723"/>
    </source>
</evidence>
<keyword evidence="13" id="KW-0732">Signal</keyword>
<dbReference type="InterPro" id="IPR041399">
    <property type="entry name" value="Catalase_large_C"/>
</dbReference>
<evidence type="ECO:0000256" key="12">
    <source>
        <dbReference type="PIRSR" id="PIRSR038927-2"/>
    </source>
</evidence>
<sequence length="733" mass="82144">MRPLKLLLASTGVVSAACPYMSEDASDSHKGPLDRRQEAASHTDRFLSQFYLDDSNSVMTSDVGGPIEDQQSLKAGIRGSVLLEDFIFRQKIQHFDHERVPERAVHARGVGAHGVFTSYRDWRNVTAASFLSAKGKETPVFVRFSTVAGSRGSADSARDVHGFATRLYTDEGNFDIVGNNIPVFFIQDAIQFPDLIHAVKPNPDSEIPQAATAHNTAWDFFSQQPSSMHTLFWAMSGHGIPRSMRHVDGWGIHTFRLVTDQGKSTLVKLRWRTLQGRAGLLWEEAQTLAGKNPDYHRQDLWDAIEAGNYPEWELGVQMVDEADADKFGFDLLDPTKIIPEDMVPFVPLGKMVLNQNPRNYFAETEQVMFQPGHIVRGVDFTEDPLLQGRLYSYLDTQLNRNNGPNFEQLPINRPRIPFHNNNRDGASQGFIHLNTAAYTPNTVAGGYPLQANMTHHRGFFTAPTRMANGPLTRERSPSFDDVWSQPRLFYNSLGPMERQFLVNAIRFETSHVTSEVVRRNVVIQLNRIDNNLARRVARTVGIEAPRPDPKFYHNKTTVPIGTFGRKLERLDGLTIALLTTGDPNDVRTAESLRSEFENVNKRVKIIIVGPVLEPKQGVTMTYSGADGALYDGVIIVGNQITSDSTYYPNRRPMRIVEDAYLYGKPVGAVGPSGDQAIKTVLTAARAIEQSLPQPGVFISRDVNDGFVKRFLDDGLRENRFMNRFLMDSDAEHS</sequence>
<evidence type="ECO:0000256" key="4">
    <source>
        <dbReference type="ARBA" id="ARBA00022559"/>
    </source>
</evidence>
<evidence type="ECO:0000313" key="16">
    <source>
        <dbReference type="Proteomes" id="UP000242791"/>
    </source>
</evidence>
<dbReference type="InterPro" id="IPR011614">
    <property type="entry name" value="Catalase_core"/>
</dbReference>
<dbReference type="PANTHER" id="PTHR42821:SF3">
    <property type="entry name" value="CATALASE B"/>
    <property type="match status" value="1"/>
</dbReference>
<dbReference type="Pfam" id="PF06628">
    <property type="entry name" value="Catalase-rel"/>
    <property type="match status" value="1"/>
</dbReference>
<dbReference type="Pfam" id="PF00199">
    <property type="entry name" value="Catalase"/>
    <property type="match status" value="1"/>
</dbReference>
<dbReference type="Pfam" id="PF18011">
    <property type="entry name" value="Catalase_C"/>
    <property type="match status" value="1"/>
</dbReference>
<dbReference type="GO" id="GO:0042744">
    <property type="term" value="P:hydrogen peroxide catabolic process"/>
    <property type="evidence" value="ECO:0007669"/>
    <property type="project" value="UniProtKB-UniRule"/>
</dbReference>
<dbReference type="AlphaFoldDB" id="A0A1J9QX30"/>
<dbReference type="InterPro" id="IPR020835">
    <property type="entry name" value="Catalase_sf"/>
</dbReference>
<dbReference type="FunFam" id="2.40.180.10:FF:000003">
    <property type="entry name" value="Catalase"/>
    <property type="match status" value="1"/>
</dbReference>
<evidence type="ECO:0000256" key="7">
    <source>
        <dbReference type="ARBA" id="ARBA00023002"/>
    </source>
</evidence>
<keyword evidence="6 10" id="KW-0479">Metal-binding</keyword>